<dbReference type="EMBL" id="JACRIW010000109">
    <property type="protein sequence ID" value="MBI5170798.1"/>
    <property type="molecule type" value="Genomic_DNA"/>
</dbReference>
<dbReference type="InterPro" id="IPR029058">
    <property type="entry name" value="AB_hydrolase_fold"/>
</dbReference>
<dbReference type="InterPro" id="IPR000383">
    <property type="entry name" value="Xaa-Pro-like_dom"/>
</dbReference>
<sequence>MKNFLVLALSALLVFGAGTAWLLLYPAVPRDLAGATDFDAQAKHVRIAVGESDSLDAFVLRGTRPGVIVLFHGYARDHSRVWRYAQFLRRDGWTIVAPDFRSSREKHRKPTTLGWYELQDGEAVLAWLAKHPRLAGEPIGLFGESLGASVAIALASAHSEVHVVVADCPFASGKHAIEDGCVCEGHVPVVPFAAITRLLGRVVTGHDPAALDVVAAVRRYGDRPLFLIQAGVEDRFRVPQTLLLEHAAGAGTEAWRVADAGHNEAWIKHRREYETRVGSFFREFLHGPRFAAMER</sequence>
<comment type="caution">
    <text evidence="2">The sequence shown here is derived from an EMBL/GenBank/DDBJ whole genome shotgun (WGS) entry which is preliminary data.</text>
</comment>
<evidence type="ECO:0000259" key="1">
    <source>
        <dbReference type="Pfam" id="PF02129"/>
    </source>
</evidence>
<dbReference type="Proteomes" id="UP000696931">
    <property type="component" value="Unassembled WGS sequence"/>
</dbReference>
<name>A0A933SI81_UNCEI</name>
<dbReference type="SUPFAM" id="SSF53474">
    <property type="entry name" value="alpha/beta-Hydrolases"/>
    <property type="match status" value="1"/>
</dbReference>
<evidence type="ECO:0000313" key="3">
    <source>
        <dbReference type="Proteomes" id="UP000696931"/>
    </source>
</evidence>
<accession>A0A933SI81</accession>
<dbReference type="Pfam" id="PF02129">
    <property type="entry name" value="Peptidase_S15"/>
    <property type="match status" value="1"/>
</dbReference>
<dbReference type="Gene3D" id="3.40.50.1820">
    <property type="entry name" value="alpha/beta hydrolase"/>
    <property type="match status" value="1"/>
</dbReference>
<proteinExistence type="predicted"/>
<evidence type="ECO:0000313" key="2">
    <source>
        <dbReference type="EMBL" id="MBI5170798.1"/>
    </source>
</evidence>
<keyword evidence="2" id="KW-0378">Hydrolase</keyword>
<reference evidence="2" key="1">
    <citation type="submission" date="2020-07" db="EMBL/GenBank/DDBJ databases">
        <title>Huge and variable diversity of episymbiotic CPR bacteria and DPANN archaea in groundwater ecosystems.</title>
        <authorList>
            <person name="He C.Y."/>
            <person name="Keren R."/>
            <person name="Whittaker M."/>
            <person name="Farag I.F."/>
            <person name="Doudna J."/>
            <person name="Cate J.H.D."/>
            <person name="Banfield J.F."/>
        </authorList>
    </citation>
    <scope>NUCLEOTIDE SEQUENCE</scope>
    <source>
        <strain evidence="2">NC_groundwater_1813_Pr3_B-0.1um_71_17</strain>
    </source>
</reference>
<gene>
    <name evidence="2" type="ORF">HZA61_15015</name>
</gene>
<organism evidence="2 3">
    <name type="scientific">Eiseniibacteriota bacterium</name>
    <dbReference type="NCBI Taxonomy" id="2212470"/>
    <lineage>
        <taxon>Bacteria</taxon>
        <taxon>Candidatus Eiseniibacteriota</taxon>
    </lineage>
</organism>
<dbReference type="PANTHER" id="PTHR12277">
    <property type="entry name" value="ALPHA/BETA HYDROLASE DOMAIN-CONTAINING PROTEIN"/>
    <property type="match status" value="1"/>
</dbReference>
<dbReference type="AlphaFoldDB" id="A0A933SI81"/>
<feature type="domain" description="Xaa-Pro dipeptidyl-peptidase-like" evidence="1">
    <location>
        <begin position="88"/>
        <end position="220"/>
    </location>
</feature>
<protein>
    <submittedName>
        <fullName evidence="2">Alpha/beta hydrolase</fullName>
    </submittedName>
</protein>
<dbReference type="GO" id="GO:0016787">
    <property type="term" value="F:hydrolase activity"/>
    <property type="evidence" value="ECO:0007669"/>
    <property type="project" value="UniProtKB-KW"/>
</dbReference>